<dbReference type="InterPro" id="IPR003607">
    <property type="entry name" value="HD/PDEase_dom"/>
</dbReference>
<evidence type="ECO:0000256" key="1">
    <source>
        <dbReference type="SAM" id="MobiDB-lite"/>
    </source>
</evidence>
<organism evidence="3 4">
    <name type="scientific">Candidatus Reidiella endopervernicosa</name>
    <dbReference type="NCBI Taxonomy" id="2738883"/>
    <lineage>
        <taxon>Bacteria</taxon>
        <taxon>Pseudomonadati</taxon>
        <taxon>Pseudomonadota</taxon>
        <taxon>Gammaproteobacteria</taxon>
        <taxon>Candidatus Reidiella</taxon>
    </lineage>
</organism>
<dbReference type="EMBL" id="CP054491">
    <property type="protein sequence ID" value="QKQ25228.1"/>
    <property type="molecule type" value="Genomic_DNA"/>
</dbReference>
<sequence>MEERVIYQHSDLLSALGERLSPSEKLDFIYQQVKRAHPFVDRIAVALYDAQSDIVKTFIRCPGEDSPISFYQARLSDTKSLLEIVRSGQSRVIANMPIALHDSDKLHSKKLAQHGFRSSYTKPMYLDGNFFGFIFVNSRQSDCFSDEVLNLIDPLLQLLSLSINHVARSIDTLIAAVRTTQSITHHRDPETGSHLERMARYSRLIAQTIAPRYGLDDEFVEYIFQFAPTHDIGKIAIPDAILLKPGKLSDEEFEQMKHHTEKGLEMIEMIVNNFDAAELPYIEMLKNIAICHHEAYDGSGYPRGLVGEKIPLEARIISVADVFDALTSHRPYKKRGAWSRQWPNWRPTAASNTARSRSPPSPRASTRS</sequence>
<gene>
    <name evidence="3" type="ORF">HUE57_02155</name>
</gene>
<accession>A0A6N0HS94</accession>
<dbReference type="AlphaFoldDB" id="A0A6N0HS94"/>
<keyword evidence="4" id="KW-1185">Reference proteome</keyword>
<evidence type="ECO:0000313" key="4">
    <source>
        <dbReference type="Proteomes" id="UP000509658"/>
    </source>
</evidence>
<dbReference type="KEGG" id="rev:HUE57_02155"/>
<dbReference type="Pfam" id="PF13487">
    <property type="entry name" value="HD_5"/>
    <property type="match status" value="1"/>
</dbReference>
<dbReference type="Proteomes" id="UP000509658">
    <property type="component" value="Chromosome"/>
</dbReference>
<feature type="compositionally biased region" description="Low complexity" evidence="1">
    <location>
        <begin position="346"/>
        <end position="368"/>
    </location>
</feature>
<dbReference type="RefSeq" id="WP_078485034.1">
    <property type="nucleotide sequence ID" value="NZ_CP054491.1"/>
</dbReference>
<dbReference type="CDD" id="cd00077">
    <property type="entry name" value="HDc"/>
    <property type="match status" value="1"/>
</dbReference>
<dbReference type="PANTHER" id="PTHR45228:SF1">
    <property type="entry name" value="CYCLIC DI-GMP PHOSPHODIESTERASE TM_0186"/>
    <property type="match status" value="1"/>
</dbReference>
<dbReference type="InterPro" id="IPR037522">
    <property type="entry name" value="HD_GYP_dom"/>
</dbReference>
<feature type="region of interest" description="Disordered" evidence="1">
    <location>
        <begin position="343"/>
        <end position="368"/>
    </location>
</feature>
<dbReference type="GO" id="GO:0008081">
    <property type="term" value="F:phosphoric diester hydrolase activity"/>
    <property type="evidence" value="ECO:0007669"/>
    <property type="project" value="UniProtKB-ARBA"/>
</dbReference>
<dbReference type="SUPFAM" id="SSF109604">
    <property type="entry name" value="HD-domain/PDEase-like"/>
    <property type="match status" value="1"/>
</dbReference>
<name>A0A6N0HS94_9GAMM</name>
<dbReference type="SUPFAM" id="SSF55781">
    <property type="entry name" value="GAF domain-like"/>
    <property type="match status" value="1"/>
</dbReference>
<dbReference type="PANTHER" id="PTHR45228">
    <property type="entry name" value="CYCLIC DI-GMP PHOSPHODIESTERASE TM_0186-RELATED"/>
    <property type="match status" value="1"/>
</dbReference>
<dbReference type="InterPro" id="IPR052020">
    <property type="entry name" value="Cyclic_di-GMP/3'3'-cGAMP_PDE"/>
</dbReference>
<dbReference type="PROSITE" id="PS51832">
    <property type="entry name" value="HD_GYP"/>
    <property type="match status" value="1"/>
</dbReference>
<protein>
    <submittedName>
        <fullName evidence="3">HD domain-containing protein</fullName>
    </submittedName>
</protein>
<evidence type="ECO:0000313" key="3">
    <source>
        <dbReference type="EMBL" id="QKQ25228.1"/>
    </source>
</evidence>
<dbReference type="SMART" id="SM00471">
    <property type="entry name" value="HDc"/>
    <property type="match status" value="1"/>
</dbReference>
<dbReference type="Gene3D" id="1.10.3210.10">
    <property type="entry name" value="Hypothetical protein af1432"/>
    <property type="match status" value="1"/>
</dbReference>
<reference evidence="3 4" key="1">
    <citation type="submission" date="2020-05" db="EMBL/GenBank/DDBJ databases">
        <title>Horizontal transmission and recombination maintain forever young bacterial symbiont genomes.</title>
        <authorList>
            <person name="Russell S.L."/>
            <person name="Pepper-Tunick E."/>
            <person name="Svedberg J."/>
            <person name="Byrne A."/>
            <person name="Ruelas Castillo J."/>
            <person name="Vollmers C."/>
            <person name="Beinart R.A."/>
            <person name="Corbett-Detig R."/>
        </authorList>
    </citation>
    <scope>NUCLEOTIDE SEQUENCE [LARGE SCALE GENOMIC DNA]</scope>
    <source>
        <strain evidence="3">Santa_Monica_outfall</strain>
    </source>
</reference>
<feature type="domain" description="HD-GYP" evidence="2">
    <location>
        <begin position="169"/>
        <end position="368"/>
    </location>
</feature>
<dbReference type="Gene3D" id="3.30.450.40">
    <property type="match status" value="1"/>
</dbReference>
<evidence type="ECO:0000259" key="2">
    <source>
        <dbReference type="PROSITE" id="PS51832"/>
    </source>
</evidence>
<dbReference type="InterPro" id="IPR029016">
    <property type="entry name" value="GAF-like_dom_sf"/>
</dbReference>
<proteinExistence type="predicted"/>